<evidence type="ECO:0000256" key="9">
    <source>
        <dbReference type="ARBA" id="ARBA00023277"/>
    </source>
</evidence>
<dbReference type="SUPFAM" id="SSF88713">
    <property type="entry name" value="Glycoside hydrolase/deacetylase"/>
    <property type="match status" value="1"/>
</dbReference>
<comment type="cofactor">
    <cofactor evidence="1">
        <name>Co(2+)</name>
        <dbReference type="ChEBI" id="CHEBI:48828"/>
    </cofactor>
</comment>
<dbReference type="PANTHER" id="PTHR46471:SF2">
    <property type="entry name" value="CHITIN DEACETYLASE-RELATED"/>
    <property type="match status" value="1"/>
</dbReference>
<evidence type="ECO:0000256" key="5">
    <source>
        <dbReference type="ARBA" id="ARBA00022723"/>
    </source>
</evidence>
<dbReference type="AlphaFoldDB" id="G4TR56"/>
<name>G4TR56_SERID</name>
<dbReference type="InterPro" id="IPR011330">
    <property type="entry name" value="Glyco_hydro/deAcase_b/a-brl"/>
</dbReference>
<evidence type="ECO:0000256" key="11">
    <source>
        <dbReference type="ARBA" id="ARBA00023316"/>
    </source>
</evidence>
<feature type="signal peptide" evidence="12">
    <location>
        <begin position="1"/>
        <end position="17"/>
    </location>
</feature>
<evidence type="ECO:0000313" key="15">
    <source>
        <dbReference type="Proteomes" id="UP000007148"/>
    </source>
</evidence>
<dbReference type="Proteomes" id="UP000007148">
    <property type="component" value="Unassembled WGS sequence"/>
</dbReference>
<dbReference type="STRING" id="1109443.G4TR56"/>
<dbReference type="HOGENOM" id="CLU_181698_0_0_1"/>
<keyword evidence="4" id="KW-0336">GPI-anchor</keyword>
<accession>G4TR56</accession>
<feature type="domain" description="NodB homology" evidence="13">
    <location>
        <begin position="34"/>
        <end position="99"/>
    </location>
</feature>
<evidence type="ECO:0000256" key="6">
    <source>
        <dbReference type="ARBA" id="ARBA00022729"/>
    </source>
</evidence>
<reference evidence="14 15" key="1">
    <citation type="journal article" date="2011" name="PLoS Pathog.">
        <title>Endophytic Life Strategies Decoded by Genome and Transcriptome Analyses of the Mutualistic Root Symbiont Piriformospora indica.</title>
        <authorList>
            <person name="Zuccaro A."/>
            <person name="Lahrmann U."/>
            <person name="Guldener U."/>
            <person name="Langen G."/>
            <person name="Pfiffi S."/>
            <person name="Biedenkopf D."/>
            <person name="Wong P."/>
            <person name="Samans B."/>
            <person name="Grimm C."/>
            <person name="Basiewicz M."/>
            <person name="Murat C."/>
            <person name="Martin F."/>
            <person name="Kogel K.H."/>
        </authorList>
    </citation>
    <scope>NUCLEOTIDE SEQUENCE [LARGE SCALE GENOMIC DNA]</scope>
    <source>
        <strain evidence="14 15">DSM 11827</strain>
    </source>
</reference>
<dbReference type="GO" id="GO:0098552">
    <property type="term" value="C:side of membrane"/>
    <property type="evidence" value="ECO:0007669"/>
    <property type="project" value="UniProtKB-KW"/>
</dbReference>
<dbReference type="PROSITE" id="PS51677">
    <property type="entry name" value="NODB"/>
    <property type="match status" value="1"/>
</dbReference>
<dbReference type="GO" id="GO:0005886">
    <property type="term" value="C:plasma membrane"/>
    <property type="evidence" value="ECO:0007669"/>
    <property type="project" value="UniProtKB-SubCell"/>
</dbReference>
<evidence type="ECO:0000256" key="10">
    <source>
        <dbReference type="ARBA" id="ARBA00023288"/>
    </source>
</evidence>
<dbReference type="GO" id="GO:0046872">
    <property type="term" value="F:metal ion binding"/>
    <property type="evidence" value="ECO:0007669"/>
    <property type="project" value="UniProtKB-KW"/>
</dbReference>
<feature type="chain" id="PRO_5003468806" description="NodB homology domain-containing protein" evidence="12">
    <location>
        <begin position="18"/>
        <end position="99"/>
    </location>
</feature>
<evidence type="ECO:0000256" key="3">
    <source>
        <dbReference type="ARBA" id="ARBA00022475"/>
    </source>
</evidence>
<proteinExistence type="predicted"/>
<keyword evidence="10" id="KW-0449">Lipoprotein</keyword>
<sequence length="99" mass="11163">MLAVIPFFLIAATSVVAAPFEKRGMQELVYQCNSGFSYTWDDGPHIHHHDINTAFNEAGGKTTFYLNGNNYGCIYSEDNVNAIRESYLAGHQIAHHTWR</sequence>
<comment type="caution">
    <text evidence="14">The sequence shown here is derived from an EMBL/GenBank/DDBJ whole genome shotgun (WGS) entry which is preliminary data.</text>
</comment>
<dbReference type="GO" id="GO:0005975">
    <property type="term" value="P:carbohydrate metabolic process"/>
    <property type="evidence" value="ECO:0007669"/>
    <property type="project" value="InterPro"/>
</dbReference>
<keyword evidence="9" id="KW-0119">Carbohydrate metabolism</keyword>
<dbReference type="Gene3D" id="3.20.20.370">
    <property type="entry name" value="Glycoside hydrolase/deacetylase"/>
    <property type="match status" value="1"/>
</dbReference>
<evidence type="ECO:0000256" key="7">
    <source>
        <dbReference type="ARBA" id="ARBA00022801"/>
    </source>
</evidence>
<gene>
    <name evidence="14" type="ORF">PIIN_07753</name>
</gene>
<evidence type="ECO:0000256" key="4">
    <source>
        <dbReference type="ARBA" id="ARBA00022622"/>
    </source>
</evidence>
<keyword evidence="3" id="KW-1003">Cell membrane</keyword>
<keyword evidence="8" id="KW-0472">Membrane</keyword>
<keyword evidence="4" id="KW-0325">Glycoprotein</keyword>
<dbReference type="Pfam" id="PF01522">
    <property type="entry name" value="Polysacc_deac_1"/>
    <property type="match status" value="1"/>
</dbReference>
<evidence type="ECO:0000256" key="1">
    <source>
        <dbReference type="ARBA" id="ARBA00001941"/>
    </source>
</evidence>
<keyword evidence="15" id="KW-1185">Reference proteome</keyword>
<evidence type="ECO:0000256" key="12">
    <source>
        <dbReference type="SAM" id="SignalP"/>
    </source>
</evidence>
<evidence type="ECO:0000313" key="14">
    <source>
        <dbReference type="EMBL" id="CCA73799.1"/>
    </source>
</evidence>
<dbReference type="OrthoDB" id="2125469at2759"/>
<dbReference type="EMBL" id="CAFZ01000253">
    <property type="protein sequence ID" value="CCA73799.1"/>
    <property type="molecule type" value="Genomic_DNA"/>
</dbReference>
<keyword evidence="6 12" id="KW-0732">Signal</keyword>
<dbReference type="InterPro" id="IPR002509">
    <property type="entry name" value="NODB_dom"/>
</dbReference>
<keyword evidence="11" id="KW-0961">Cell wall biogenesis/degradation</keyword>
<evidence type="ECO:0000259" key="13">
    <source>
        <dbReference type="PROSITE" id="PS51677"/>
    </source>
</evidence>
<dbReference type="PANTHER" id="PTHR46471">
    <property type="entry name" value="CHITIN DEACETYLASE"/>
    <property type="match status" value="1"/>
</dbReference>
<keyword evidence="5" id="KW-0479">Metal-binding</keyword>
<dbReference type="InParanoid" id="G4TR56"/>
<evidence type="ECO:0000256" key="2">
    <source>
        <dbReference type="ARBA" id="ARBA00004609"/>
    </source>
</evidence>
<dbReference type="GO" id="GO:0071555">
    <property type="term" value="P:cell wall organization"/>
    <property type="evidence" value="ECO:0007669"/>
    <property type="project" value="UniProtKB-KW"/>
</dbReference>
<evidence type="ECO:0000256" key="8">
    <source>
        <dbReference type="ARBA" id="ARBA00023136"/>
    </source>
</evidence>
<keyword evidence="7" id="KW-0378">Hydrolase</keyword>
<dbReference type="GO" id="GO:0016810">
    <property type="term" value="F:hydrolase activity, acting on carbon-nitrogen (but not peptide) bonds"/>
    <property type="evidence" value="ECO:0007669"/>
    <property type="project" value="InterPro"/>
</dbReference>
<organism evidence="14 15">
    <name type="scientific">Serendipita indica (strain DSM 11827)</name>
    <name type="common">Root endophyte fungus</name>
    <name type="synonym">Piriformospora indica</name>
    <dbReference type="NCBI Taxonomy" id="1109443"/>
    <lineage>
        <taxon>Eukaryota</taxon>
        <taxon>Fungi</taxon>
        <taxon>Dikarya</taxon>
        <taxon>Basidiomycota</taxon>
        <taxon>Agaricomycotina</taxon>
        <taxon>Agaricomycetes</taxon>
        <taxon>Sebacinales</taxon>
        <taxon>Serendipitaceae</taxon>
        <taxon>Serendipita</taxon>
    </lineage>
</organism>
<protein>
    <recommendedName>
        <fullName evidence="13">NodB homology domain-containing protein</fullName>
    </recommendedName>
</protein>
<comment type="subcellular location">
    <subcellularLocation>
        <location evidence="2">Cell membrane</location>
        <topology evidence="2">Lipid-anchor</topology>
        <topology evidence="2">GPI-anchor</topology>
    </subcellularLocation>
</comment>